<evidence type="ECO:0000313" key="5">
    <source>
        <dbReference type="EMBL" id="TCP43873.1"/>
    </source>
</evidence>
<dbReference type="PROSITE" id="PS51257">
    <property type="entry name" value="PROKAR_LIPOPROTEIN"/>
    <property type="match status" value="1"/>
</dbReference>
<keyword evidence="3 4" id="KW-0732">Signal</keyword>
<feature type="chain" id="PRO_5038873714" evidence="4">
    <location>
        <begin position="20"/>
        <end position="431"/>
    </location>
</feature>
<gene>
    <name evidence="5" type="ORF">EV191_12027</name>
</gene>
<evidence type="ECO:0000256" key="3">
    <source>
        <dbReference type="ARBA" id="ARBA00022729"/>
    </source>
</evidence>
<dbReference type="Proteomes" id="UP000294911">
    <property type="component" value="Unassembled WGS sequence"/>
</dbReference>
<dbReference type="Pfam" id="PF01547">
    <property type="entry name" value="SBP_bac_1"/>
    <property type="match status" value="1"/>
</dbReference>
<accession>A0A4R2Q4Y3</accession>
<name>A0A4R2Q4Y3_9PSEU</name>
<sequence>MTRASFIPGLIAASALVIAGCGTEVTQQQDPNLASTNPDAVTGTVTFWDTSDATIEAPAVKEVVNRFEREYPNITVNYTSVPFDGAADKFRTAAQSGDGAPDVFRTDVGWTATFAALGYLQPLDGTPALADQDDLLPTTLASAKWNGKTYGSPQVTDSLALVYNKKLLAEAGIDEPPRTWSELRGSAQTIEREIPGTTGFFAHADGYYLLPFLYGQGSDVVDVDGERITIDSPQMRAAIDTARELTKDGTGATDTSANGYTNMQNGFKSGEIAMALNGPWAITDIFTGSAFQNQDNLGIAEVPAGPSTGAGPIGGHNLTVYAGSANLAAAYLFVEFLNSPENQAYIASRNNTMPTRESAYDHELIADNQVLDAFRAPLDNALARPSVPGAGDLYDLITPYYQKILRDPASTDDSLAQVQRKSLDYVPGFEG</sequence>
<evidence type="ECO:0000256" key="1">
    <source>
        <dbReference type="ARBA" id="ARBA00008520"/>
    </source>
</evidence>
<dbReference type="SUPFAM" id="SSF53850">
    <property type="entry name" value="Periplasmic binding protein-like II"/>
    <property type="match status" value="1"/>
</dbReference>
<dbReference type="PANTHER" id="PTHR30061:SF50">
    <property type="entry name" value="MALTOSE_MALTODEXTRIN-BINDING PERIPLASMIC PROTEIN"/>
    <property type="match status" value="1"/>
</dbReference>
<dbReference type="GO" id="GO:0055052">
    <property type="term" value="C:ATP-binding cassette (ABC) transporter complex, substrate-binding subunit-containing"/>
    <property type="evidence" value="ECO:0007669"/>
    <property type="project" value="TreeGrafter"/>
</dbReference>
<keyword evidence="2" id="KW-0813">Transport</keyword>
<evidence type="ECO:0000313" key="6">
    <source>
        <dbReference type="Proteomes" id="UP000294911"/>
    </source>
</evidence>
<dbReference type="Gene3D" id="3.40.190.10">
    <property type="entry name" value="Periplasmic binding protein-like II"/>
    <property type="match status" value="2"/>
</dbReference>
<comment type="similarity">
    <text evidence="1">Belongs to the bacterial solute-binding protein 1 family.</text>
</comment>
<feature type="signal peptide" evidence="4">
    <location>
        <begin position="1"/>
        <end position="19"/>
    </location>
</feature>
<evidence type="ECO:0000256" key="2">
    <source>
        <dbReference type="ARBA" id="ARBA00022448"/>
    </source>
</evidence>
<dbReference type="AlphaFoldDB" id="A0A4R2Q4Y3"/>
<dbReference type="InterPro" id="IPR006059">
    <property type="entry name" value="SBP"/>
</dbReference>
<dbReference type="OrthoDB" id="9795467at2"/>
<protein>
    <submittedName>
        <fullName evidence="5">Carbohydrate ABC transporter substrate-binding protein (CUT1 family)</fullName>
    </submittedName>
</protein>
<organism evidence="5 6">
    <name type="scientific">Tamaricihabitans halophyticus</name>
    <dbReference type="NCBI Taxonomy" id="1262583"/>
    <lineage>
        <taxon>Bacteria</taxon>
        <taxon>Bacillati</taxon>
        <taxon>Actinomycetota</taxon>
        <taxon>Actinomycetes</taxon>
        <taxon>Pseudonocardiales</taxon>
        <taxon>Pseudonocardiaceae</taxon>
        <taxon>Tamaricihabitans</taxon>
    </lineage>
</organism>
<dbReference type="GO" id="GO:0015768">
    <property type="term" value="P:maltose transport"/>
    <property type="evidence" value="ECO:0007669"/>
    <property type="project" value="TreeGrafter"/>
</dbReference>
<keyword evidence="6" id="KW-1185">Reference proteome</keyword>
<dbReference type="PANTHER" id="PTHR30061">
    <property type="entry name" value="MALTOSE-BINDING PERIPLASMIC PROTEIN"/>
    <property type="match status" value="1"/>
</dbReference>
<comment type="caution">
    <text evidence="5">The sequence shown here is derived from an EMBL/GenBank/DDBJ whole genome shotgun (WGS) entry which is preliminary data.</text>
</comment>
<dbReference type="RefSeq" id="WP_132880496.1">
    <property type="nucleotide sequence ID" value="NZ_SLXQ01000020.1"/>
</dbReference>
<dbReference type="GO" id="GO:0042956">
    <property type="term" value="P:maltodextrin transmembrane transport"/>
    <property type="evidence" value="ECO:0007669"/>
    <property type="project" value="TreeGrafter"/>
</dbReference>
<proteinExistence type="inferred from homology"/>
<dbReference type="GO" id="GO:1901982">
    <property type="term" value="F:maltose binding"/>
    <property type="evidence" value="ECO:0007669"/>
    <property type="project" value="TreeGrafter"/>
</dbReference>
<reference evidence="5 6" key="1">
    <citation type="submission" date="2019-03" db="EMBL/GenBank/DDBJ databases">
        <title>Genomic Encyclopedia of Type Strains, Phase IV (KMG-IV): sequencing the most valuable type-strain genomes for metagenomic binning, comparative biology and taxonomic classification.</title>
        <authorList>
            <person name="Goeker M."/>
        </authorList>
    </citation>
    <scope>NUCLEOTIDE SEQUENCE [LARGE SCALE GENOMIC DNA]</scope>
    <source>
        <strain evidence="5 6">DSM 45765</strain>
    </source>
</reference>
<dbReference type="EMBL" id="SLXQ01000020">
    <property type="protein sequence ID" value="TCP43873.1"/>
    <property type="molecule type" value="Genomic_DNA"/>
</dbReference>
<evidence type="ECO:0000256" key="4">
    <source>
        <dbReference type="SAM" id="SignalP"/>
    </source>
</evidence>